<gene>
    <name evidence="1" type="ORF">KL86DYS1_30951</name>
</gene>
<evidence type="ECO:0000313" key="1">
    <source>
        <dbReference type="EMBL" id="SBW04854.1"/>
    </source>
</evidence>
<dbReference type="AlphaFoldDB" id="A0A212JZF9"/>
<dbReference type="EMBL" id="FLUM01000003">
    <property type="protein sequence ID" value="SBW04854.1"/>
    <property type="molecule type" value="Genomic_DNA"/>
</dbReference>
<accession>A0A212JZF9</accession>
<sequence>MSLRRGWYSLTLCYGKNLRNKNNEKIYYLFRLSVGDIVEL</sequence>
<organism evidence="1">
    <name type="scientific">uncultured Dysgonomonas sp</name>
    <dbReference type="NCBI Taxonomy" id="206096"/>
    <lineage>
        <taxon>Bacteria</taxon>
        <taxon>Pseudomonadati</taxon>
        <taxon>Bacteroidota</taxon>
        <taxon>Bacteroidia</taxon>
        <taxon>Bacteroidales</taxon>
        <taxon>Dysgonomonadaceae</taxon>
        <taxon>Dysgonomonas</taxon>
        <taxon>environmental samples</taxon>
    </lineage>
</organism>
<proteinExistence type="predicted"/>
<reference evidence="1" key="1">
    <citation type="submission" date="2016-04" db="EMBL/GenBank/DDBJ databases">
        <authorList>
            <person name="Evans L.H."/>
            <person name="Alamgir A."/>
            <person name="Owens N."/>
            <person name="Weber N.D."/>
            <person name="Virtaneva K."/>
            <person name="Barbian K."/>
            <person name="Babar A."/>
            <person name="Rosenke K."/>
        </authorList>
    </citation>
    <scope>NUCLEOTIDE SEQUENCE</scope>
    <source>
        <strain evidence="1">86-1</strain>
    </source>
</reference>
<name>A0A212JZF9_9BACT</name>
<protein>
    <submittedName>
        <fullName evidence="1">Uncharacterized protein</fullName>
    </submittedName>
</protein>